<dbReference type="InterPro" id="IPR030374">
    <property type="entry name" value="PABS"/>
</dbReference>
<dbReference type="Proteomes" id="UP000663760">
    <property type="component" value="Chromosome 9"/>
</dbReference>
<dbReference type="CDD" id="cd02440">
    <property type="entry name" value="AdoMet_MTases"/>
    <property type="match status" value="1"/>
</dbReference>
<dbReference type="PANTHER" id="PTHR11558:SF25">
    <property type="entry name" value="SPERMINE SYNTHASE"/>
    <property type="match status" value="1"/>
</dbReference>
<proteinExistence type="inferred from homology"/>
<keyword evidence="3" id="KW-0620">Polyamine biosynthesis</keyword>
<evidence type="ECO:0000256" key="2">
    <source>
        <dbReference type="ARBA" id="ARBA00022679"/>
    </source>
</evidence>
<dbReference type="Gene3D" id="3.40.50.150">
    <property type="entry name" value="Vaccinia Virus protein VP39"/>
    <property type="match status" value="1"/>
</dbReference>
<dbReference type="InterPro" id="IPR001045">
    <property type="entry name" value="Spermi_synthase"/>
</dbReference>
<dbReference type="SUPFAM" id="SSF53335">
    <property type="entry name" value="S-adenosyl-L-methionine-dependent methyltransferases"/>
    <property type="match status" value="1"/>
</dbReference>
<name>A0A7I8KZ67_SPIIN</name>
<keyword evidence="2 3" id="KW-0808">Transferase</keyword>
<evidence type="ECO:0000259" key="5">
    <source>
        <dbReference type="PROSITE" id="PS51006"/>
    </source>
</evidence>
<sequence>MGCSVVERIRTDGDKGVRKAIPPCCLKAMGTCPSEAKCHETVVAGWFSEGRIWALCEAHSLKVERILYRGKSDYQEILVFESSGYGKVLALDGIVQLTEKDECAYQEMITHLPLCSIPSPKNVLVIGGGDGAVLREISRHLSVEVIDICEIDQMVIDVCRKFFPNLSVGFEDPRVQLHVADAVDFLKKAPAGKYDAIIVDSSDPIGPAQELVKKSFFEIAAMSLRPGGVLCNQAESMWLHTHLIQDMLSTCCETFKGSVHFAWTSVPTYPSGTIGFLLCSTEGPPVNFLDPVNPIEKQEGALKFRRELRFYNSEMHRAAFALPSFLKKELSTVYNSQLRYCSSSVYVFVFSPPHLISVLDSTARQRLVWAFG</sequence>
<dbReference type="Pfam" id="PF17284">
    <property type="entry name" value="Spermine_synt_N"/>
    <property type="match status" value="1"/>
</dbReference>
<dbReference type="AlphaFoldDB" id="A0A7I8KZ67"/>
<dbReference type="EMBL" id="LR746272">
    <property type="protein sequence ID" value="CAA7402626.1"/>
    <property type="molecule type" value="Genomic_DNA"/>
</dbReference>
<protein>
    <recommendedName>
        <fullName evidence="5">PABS domain-containing protein</fullName>
    </recommendedName>
</protein>
<feature type="active site" description="Proton acceptor" evidence="3">
    <location>
        <position position="200"/>
    </location>
</feature>
<evidence type="ECO:0000313" key="7">
    <source>
        <dbReference type="Proteomes" id="UP000663760"/>
    </source>
</evidence>
<dbReference type="OrthoDB" id="38125at2759"/>
<accession>A0A7I8KZ67</accession>
<dbReference type="HAMAP" id="MF_00198">
    <property type="entry name" value="Spermidine_synth"/>
    <property type="match status" value="1"/>
</dbReference>
<evidence type="ECO:0000313" key="6">
    <source>
        <dbReference type="EMBL" id="CAA7402626.1"/>
    </source>
</evidence>
<evidence type="ECO:0000256" key="4">
    <source>
        <dbReference type="RuleBase" id="RU003836"/>
    </source>
</evidence>
<dbReference type="InterPro" id="IPR030373">
    <property type="entry name" value="PABS_CS"/>
</dbReference>
<evidence type="ECO:0000256" key="3">
    <source>
        <dbReference type="PROSITE-ProRule" id="PRU00354"/>
    </source>
</evidence>
<dbReference type="Pfam" id="PF01564">
    <property type="entry name" value="Spermine_synth"/>
    <property type="match status" value="1"/>
</dbReference>
<feature type="domain" description="PABS" evidence="5">
    <location>
        <begin position="44"/>
        <end position="281"/>
    </location>
</feature>
<keyword evidence="7" id="KW-1185">Reference proteome</keyword>
<dbReference type="Gene3D" id="2.30.140.10">
    <property type="entry name" value="Spermidine synthase, tetramerisation domain"/>
    <property type="match status" value="1"/>
</dbReference>
<dbReference type="InterPro" id="IPR029063">
    <property type="entry name" value="SAM-dependent_MTases_sf"/>
</dbReference>
<dbReference type="InterPro" id="IPR037163">
    <property type="entry name" value="Spermidine_synt_N_sf"/>
</dbReference>
<dbReference type="PROSITE" id="PS51006">
    <property type="entry name" value="PABS_2"/>
    <property type="match status" value="1"/>
</dbReference>
<organism evidence="6 7">
    <name type="scientific">Spirodela intermedia</name>
    <name type="common">Intermediate duckweed</name>
    <dbReference type="NCBI Taxonomy" id="51605"/>
    <lineage>
        <taxon>Eukaryota</taxon>
        <taxon>Viridiplantae</taxon>
        <taxon>Streptophyta</taxon>
        <taxon>Embryophyta</taxon>
        <taxon>Tracheophyta</taxon>
        <taxon>Spermatophyta</taxon>
        <taxon>Magnoliopsida</taxon>
        <taxon>Liliopsida</taxon>
        <taxon>Araceae</taxon>
        <taxon>Lemnoideae</taxon>
        <taxon>Spirodela</taxon>
    </lineage>
</organism>
<dbReference type="NCBIfam" id="NF002010">
    <property type="entry name" value="PRK00811.1"/>
    <property type="match status" value="1"/>
</dbReference>
<dbReference type="GO" id="GO:0004766">
    <property type="term" value="F:spermidine synthase activity"/>
    <property type="evidence" value="ECO:0007669"/>
    <property type="project" value="TreeGrafter"/>
</dbReference>
<gene>
    <name evidence="6" type="ORF">SI8410_09013304</name>
</gene>
<comment type="similarity">
    <text evidence="1 4">Belongs to the spermidine/spermine synthase family.</text>
</comment>
<dbReference type="InterPro" id="IPR035246">
    <property type="entry name" value="Spermidine_synt_N"/>
</dbReference>
<reference evidence="6" key="1">
    <citation type="submission" date="2020-02" db="EMBL/GenBank/DDBJ databases">
        <authorList>
            <person name="Scholz U."/>
            <person name="Mascher M."/>
            <person name="Fiebig A."/>
        </authorList>
    </citation>
    <scope>NUCLEOTIDE SEQUENCE</scope>
</reference>
<dbReference type="FunFam" id="3.40.50.150:FF:000048">
    <property type="entry name" value="Spermidine synthase 1"/>
    <property type="match status" value="1"/>
</dbReference>
<dbReference type="GO" id="GO:0005829">
    <property type="term" value="C:cytosol"/>
    <property type="evidence" value="ECO:0007669"/>
    <property type="project" value="TreeGrafter"/>
</dbReference>
<dbReference type="PANTHER" id="PTHR11558">
    <property type="entry name" value="SPERMIDINE/SPERMINE SYNTHASE"/>
    <property type="match status" value="1"/>
</dbReference>
<dbReference type="GO" id="GO:0008295">
    <property type="term" value="P:spermidine biosynthetic process"/>
    <property type="evidence" value="ECO:0007669"/>
    <property type="project" value="TreeGrafter"/>
</dbReference>
<dbReference type="NCBIfam" id="TIGR00417">
    <property type="entry name" value="speE"/>
    <property type="match status" value="1"/>
</dbReference>
<dbReference type="PROSITE" id="PS01330">
    <property type="entry name" value="PABS_1"/>
    <property type="match status" value="1"/>
</dbReference>
<evidence type="ECO:0000256" key="1">
    <source>
        <dbReference type="ARBA" id="ARBA00007867"/>
    </source>
</evidence>